<proteinExistence type="predicted"/>
<dbReference type="Gene3D" id="3.40.630.30">
    <property type="match status" value="1"/>
</dbReference>
<dbReference type="GeneID" id="25567256"/>
<dbReference type="InterPro" id="IPR016181">
    <property type="entry name" value="Acyl_CoA_acyltransferase"/>
</dbReference>
<dbReference type="GO" id="GO:0016747">
    <property type="term" value="F:acyltransferase activity, transferring groups other than amino-acyl groups"/>
    <property type="evidence" value="ECO:0007669"/>
    <property type="project" value="InterPro"/>
</dbReference>
<evidence type="ECO:0000259" key="1">
    <source>
        <dbReference type="PROSITE" id="PS51186"/>
    </source>
</evidence>
<dbReference type="RefSeq" id="XP_013755038.1">
    <property type="nucleotide sequence ID" value="XM_013899584.1"/>
</dbReference>
<dbReference type="Proteomes" id="UP000054408">
    <property type="component" value="Unassembled WGS sequence"/>
</dbReference>
<evidence type="ECO:0000313" key="3">
    <source>
        <dbReference type="Proteomes" id="UP000054408"/>
    </source>
</evidence>
<name>A0A0L0DJZ1_THETB</name>
<dbReference type="EMBL" id="GL349475">
    <property type="protein sequence ID" value="KNC52724.1"/>
    <property type="molecule type" value="Genomic_DNA"/>
</dbReference>
<protein>
    <recommendedName>
        <fullName evidence="1">N-acetyltransferase domain-containing protein</fullName>
    </recommendedName>
</protein>
<dbReference type="PROSITE" id="PS51186">
    <property type="entry name" value="GNAT"/>
    <property type="match status" value="1"/>
</dbReference>
<sequence length="358" mass="38088">MTDAGVGAGESKGGCGGEFAIREANEADRDGILAISGELIYGGHDYLPLTLDRYLADGLRKVFVAVIKKGEDEEVVGLDSVVVLPFPATAPSLLFQALRTRPDQQGKGIASALTAACLAHVDAVRTDPACFGLDASPQLLRITTLPRSKSVAMHERRGYAIVRQPDALPEASSEFEVEWIEAPALGAELYDGAAAESSELAAIRSDASILVSDWVPLTGCTATLEALAMPNGVASAMEPHVFAAARDRATGALRGFVHIADSPRHNGLELYAAVYATSAEVTTALLRTVYITAFERSETEFSYISSFYPDAHRASVKEAFTPALTIGRGPGAKARKVYYVDSKFDNTGGMVVLEKKFD</sequence>
<dbReference type="PANTHER" id="PTHR47403">
    <property type="entry name" value="LOC100145250 PROTEIN"/>
    <property type="match status" value="1"/>
</dbReference>
<accession>A0A0L0DJZ1</accession>
<gene>
    <name evidence="2" type="ORF">AMSG_08604</name>
</gene>
<dbReference type="InterPro" id="IPR000182">
    <property type="entry name" value="GNAT_dom"/>
</dbReference>
<dbReference type="AlphaFoldDB" id="A0A0L0DJZ1"/>
<dbReference type="CDD" id="cd04301">
    <property type="entry name" value="NAT_SF"/>
    <property type="match status" value="1"/>
</dbReference>
<reference evidence="2 3" key="1">
    <citation type="submission" date="2010-05" db="EMBL/GenBank/DDBJ databases">
        <title>The Genome Sequence of Thecamonas trahens ATCC 50062.</title>
        <authorList>
            <consortium name="The Broad Institute Genome Sequencing Platform"/>
            <person name="Russ C."/>
            <person name="Cuomo C."/>
            <person name="Shea T."/>
            <person name="Young S.K."/>
            <person name="Zeng Q."/>
            <person name="Koehrsen M."/>
            <person name="Haas B."/>
            <person name="Borodovsky M."/>
            <person name="Guigo R."/>
            <person name="Alvarado L."/>
            <person name="Berlin A."/>
            <person name="Bochicchio J."/>
            <person name="Borenstein D."/>
            <person name="Chapman S."/>
            <person name="Chen Z."/>
            <person name="Freedman E."/>
            <person name="Gellesch M."/>
            <person name="Goldberg J."/>
            <person name="Griggs A."/>
            <person name="Gujja S."/>
            <person name="Heilman E."/>
            <person name="Heiman D."/>
            <person name="Hepburn T."/>
            <person name="Howarth C."/>
            <person name="Jen D."/>
            <person name="Larson L."/>
            <person name="Mehta T."/>
            <person name="Park D."/>
            <person name="Pearson M."/>
            <person name="Roberts A."/>
            <person name="Saif S."/>
            <person name="Shenoy N."/>
            <person name="Sisk P."/>
            <person name="Stolte C."/>
            <person name="Sykes S."/>
            <person name="Thomson T."/>
            <person name="Walk T."/>
            <person name="White J."/>
            <person name="Yandava C."/>
            <person name="Burger G."/>
            <person name="Gray M.W."/>
            <person name="Holland P.W.H."/>
            <person name="King N."/>
            <person name="Lang F.B.F."/>
            <person name="Roger A.J."/>
            <person name="Ruiz-Trillo I."/>
            <person name="Lander E."/>
            <person name="Nusbaum C."/>
        </authorList>
    </citation>
    <scope>NUCLEOTIDE SEQUENCE [LARGE SCALE GENOMIC DNA]</scope>
    <source>
        <strain evidence="2 3">ATCC 50062</strain>
    </source>
</reference>
<dbReference type="PANTHER" id="PTHR47403:SF6">
    <property type="entry name" value="N-ACETYLTRANSFERASE DOMAIN-CONTAINING PROTEIN"/>
    <property type="match status" value="1"/>
</dbReference>
<organism evidence="2 3">
    <name type="scientific">Thecamonas trahens ATCC 50062</name>
    <dbReference type="NCBI Taxonomy" id="461836"/>
    <lineage>
        <taxon>Eukaryota</taxon>
        <taxon>Apusozoa</taxon>
        <taxon>Apusomonadida</taxon>
        <taxon>Apusomonadidae</taxon>
        <taxon>Thecamonas</taxon>
    </lineage>
</organism>
<feature type="domain" description="N-acetyltransferase" evidence="1">
    <location>
        <begin position="19"/>
        <end position="183"/>
    </location>
</feature>
<evidence type="ECO:0000313" key="2">
    <source>
        <dbReference type="EMBL" id="KNC52724.1"/>
    </source>
</evidence>
<dbReference type="SUPFAM" id="SSF55729">
    <property type="entry name" value="Acyl-CoA N-acyltransferases (Nat)"/>
    <property type="match status" value="1"/>
</dbReference>
<keyword evidence="3" id="KW-1185">Reference proteome</keyword>